<sequence>MPERGFASETWNSDEWFQDLSRDQRYLFIYLWTNDHCNPAGLYHITLKTISDEALFSKDELRELLNSLAPKVIWYPETNLIWVKNFIKRQSKS</sequence>
<organism evidence="1">
    <name type="scientific">marine sediment metagenome</name>
    <dbReference type="NCBI Taxonomy" id="412755"/>
    <lineage>
        <taxon>unclassified sequences</taxon>
        <taxon>metagenomes</taxon>
        <taxon>ecological metagenomes</taxon>
    </lineage>
</organism>
<feature type="non-terminal residue" evidence="1">
    <location>
        <position position="93"/>
    </location>
</feature>
<reference evidence="1" key="1">
    <citation type="journal article" date="2014" name="Front. Microbiol.">
        <title>High frequency of phylogenetically diverse reductive dehalogenase-homologous genes in deep subseafloor sedimentary metagenomes.</title>
        <authorList>
            <person name="Kawai M."/>
            <person name="Futagami T."/>
            <person name="Toyoda A."/>
            <person name="Takaki Y."/>
            <person name="Nishi S."/>
            <person name="Hori S."/>
            <person name="Arai W."/>
            <person name="Tsubouchi T."/>
            <person name="Morono Y."/>
            <person name="Uchiyama I."/>
            <person name="Ito T."/>
            <person name="Fujiyama A."/>
            <person name="Inagaki F."/>
            <person name="Takami H."/>
        </authorList>
    </citation>
    <scope>NUCLEOTIDE SEQUENCE</scope>
    <source>
        <strain evidence="1">Expedition CK06-06</strain>
    </source>
</reference>
<name>X1HX77_9ZZZZ</name>
<evidence type="ECO:0000313" key="1">
    <source>
        <dbReference type="EMBL" id="GAH58424.1"/>
    </source>
</evidence>
<dbReference type="AlphaFoldDB" id="X1HX77"/>
<comment type="caution">
    <text evidence="1">The sequence shown here is derived from an EMBL/GenBank/DDBJ whole genome shotgun (WGS) entry which is preliminary data.</text>
</comment>
<proteinExistence type="predicted"/>
<dbReference type="EMBL" id="BARU01018601">
    <property type="protein sequence ID" value="GAH58424.1"/>
    <property type="molecule type" value="Genomic_DNA"/>
</dbReference>
<gene>
    <name evidence="1" type="ORF">S03H2_30738</name>
</gene>
<protein>
    <submittedName>
        <fullName evidence="1">Uncharacterized protein</fullName>
    </submittedName>
</protein>
<accession>X1HX77</accession>